<name>A0A1V6R019_9EURO</name>
<evidence type="ECO:0000313" key="2">
    <source>
        <dbReference type="Proteomes" id="UP000191518"/>
    </source>
</evidence>
<accession>A0A1V6R019</accession>
<organism evidence="1 2">
    <name type="scientific">Penicillium vulpinum</name>
    <dbReference type="NCBI Taxonomy" id="29845"/>
    <lineage>
        <taxon>Eukaryota</taxon>
        <taxon>Fungi</taxon>
        <taxon>Dikarya</taxon>
        <taxon>Ascomycota</taxon>
        <taxon>Pezizomycotina</taxon>
        <taxon>Eurotiomycetes</taxon>
        <taxon>Eurotiomycetidae</taxon>
        <taxon>Eurotiales</taxon>
        <taxon>Aspergillaceae</taxon>
        <taxon>Penicillium</taxon>
    </lineage>
</organism>
<comment type="caution">
    <text evidence="1">The sequence shown here is derived from an EMBL/GenBank/DDBJ whole genome shotgun (WGS) entry which is preliminary data.</text>
</comment>
<feature type="non-terminal residue" evidence="1">
    <location>
        <position position="68"/>
    </location>
</feature>
<dbReference type="AlphaFoldDB" id="A0A1V6R019"/>
<gene>
    <name evidence="1" type="ORF">PENVUL_c129G09201</name>
</gene>
<keyword evidence="2" id="KW-1185">Reference proteome</keyword>
<sequence length="68" mass="7782">MWKQLDMVGVKDKDYDKLVSNPQAIRYVANFMHRTGLFQQFHHVGLEEDDDEEPTGLAAMELGVEDDG</sequence>
<dbReference type="EMBL" id="MDYP01000128">
    <property type="protein sequence ID" value="OQD94809.1"/>
    <property type="molecule type" value="Genomic_DNA"/>
</dbReference>
<evidence type="ECO:0000313" key="1">
    <source>
        <dbReference type="EMBL" id="OQD94809.1"/>
    </source>
</evidence>
<proteinExistence type="predicted"/>
<protein>
    <submittedName>
        <fullName evidence="1">Uncharacterized protein</fullName>
    </submittedName>
</protein>
<dbReference type="Proteomes" id="UP000191518">
    <property type="component" value="Unassembled WGS sequence"/>
</dbReference>
<reference evidence="2" key="1">
    <citation type="journal article" date="2017" name="Nat. Microbiol.">
        <title>Global analysis of biosynthetic gene clusters reveals vast potential of secondary metabolite production in Penicillium species.</title>
        <authorList>
            <person name="Nielsen J.C."/>
            <person name="Grijseels S."/>
            <person name="Prigent S."/>
            <person name="Ji B."/>
            <person name="Dainat J."/>
            <person name="Nielsen K.F."/>
            <person name="Frisvad J.C."/>
            <person name="Workman M."/>
            <person name="Nielsen J."/>
        </authorList>
    </citation>
    <scope>NUCLEOTIDE SEQUENCE [LARGE SCALE GENOMIC DNA]</scope>
    <source>
        <strain evidence="2">IBT 29486</strain>
    </source>
</reference>